<reference evidence="1 2" key="1">
    <citation type="journal article" date="2018" name="Nat. Genet.">
        <title>The Rosa genome provides new insights in the design of modern roses.</title>
        <authorList>
            <person name="Bendahmane M."/>
        </authorList>
    </citation>
    <scope>NUCLEOTIDE SEQUENCE [LARGE SCALE GENOMIC DNA]</scope>
    <source>
        <strain evidence="2">cv. Old Blush</strain>
    </source>
</reference>
<dbReference type="Proteomes" id="UP000238479">
    <property type="component" value="Chromosome 7"/>
</dbReference>
<dbReference type="Gramene" id="PRQ16647">
    <property type="protein sequence ID" value="PRQ16647"/>
    <property type="gene ID" value="RchiOBHm_Chr7g0186501"/>
</dbReference>
<dbReference type="AlphaFoldDB" id="A0A2P6P3Y9"/>
<dbReference type="EMBL" id="PDCK01000045">
    <property type="protein sequence ID" value="PRQ16647.1"/>
    <property type="molecule type" value="Genomic_DNA"/>
</dbReference>
<accession>A0A2P6P3Y9</accession>
<comment type="caution">
    <text evidence="1">The sequence shown here is derived from an EMBL/GenBank/DDBJ whole genome shotgun (WGS) entry which is preliminary data.</text>
</comment>
<sequence>MIISETPRFQKALLVLGVFPTDSGSYAGGNLVFPIKSLDHLDSSAIFHAIKNQVARCLCPMIVTNSSETH</sequence>
<gene>
    <name evidence="1" type="ORF">RchiOBHm_Chr7g0186501</name>
</gene>
<proteinExistence type="predicted"/>
<evidence type="ECO:0000313" key="1">
    <source>
        <dbReference type="EMBL" id="PRQ16647.1"/>
    </source>
</evidence>
<evidence type="ECO:0000313" key="2">
    <source>
        <dbReference type="Proteomes" id="UP000238479"/>
    </source>
</evidence>
<protein>
    <submittedName>
        <fullName evidence="1">Uncharacterized protein</fullName>
    </submittedName>
</protein>
<keyword evidence="2" id="KW-1185">Reference proteome</keyword>
<name>A0A2P6P3Y9_ROSCH</name>
<organism evidence="1 2">
    <name type="scientific">Rosa chinensis</name>
    <name type="common">China rose</name>
    <dbReference type="NCBI Taxonomy" id="74649"/>
    <lineage>
        <taxon>Eukaryota</taxon>
        <taxon>Viridiplantae</taxon>
        <taxon>Streptophyta</taxon>
        <taxon>Embryophyta</taxon>
        <taxon>Tracheophyta</taxon>
        <taxon>Spermatophyta</taxon>
        <taxon>Magnoliopsida</taxon>
        <taxon>eudicotyledons</taxon>
        <taxon>Gunneridae</taxon>
        <taxon>Pentapetalae</taxon>
        <taxon>rosids</taxon>
        <taxon>fabids</taxon>
        <taxon>Rosales</taxon>
        <taxon>Rosaceae</taxon>
        <taxon>Rosoideae</taxon>
        <taxon>Rosoideae incertae sedis</taxon>
        <taxon>Rosa</taxon>
    </lineage>
</organism>